<dbReference type="GO" id="GO:0006082">
    <property type="term" value="P:organic acid metabolic process"/>
    <property type="evidence" value="ECO:0007669"/>
    <property type="project" value="UniProtKB-ARBA"/>
</dbReference>
<evidence type="ECO:0000313" key="3">
    <source>
        <dbReference type="EMBL" id="MFC4357602.1"/>
    </source>
</evidence>
<keyword evidence="4" id="KW-1185">Reference proteome</keyword>
<dbReference type="Pfam" id="PF00676">
    <property type="entry name" value="E1_dh"/>
    <property type="match status" value="1"/>
</dbReference>
<proteinExistence type="predicted"/>
<dbReference type="InterPro" id="IPR001017">
    <property type="entry name" value="DH_E1"/>
</dbReference>
<gene>
    <name evidence="3" type="ORF">ACFO0N_06515</name>
</gene>
<dbReference type="Gene3D" id="3.40.50.970">
    <property type="match status" value="1"/>
</dbReference>
<organism evidence="3 4">
    <name type="scientific">Halobium salinum</name>
    <dbReference type="NCBI Taxonomy" id="1364940"/>
    <lineage>
        <taxon>Archaea</taxon>
        <taxon>Methanobacteriati</taxon>
        <taxon>Methanobacteriota</taxon>
        <taxon>Stenosarchaea group</taxon>
        <taxon>Halobacteria</taxon>
        <taxon>Halobacteriales</taxon>
        <taxon>Haloferacaceae</taxon>
        <taxon>Halobium</taxon>
    </lineage>
</organism>
<feature type="domain" description="Dehydrogenase E1 component" evidence="2">
    <location>
        <begin position="25"/>
        <end position="312"/>
    </location>
</feature>
<comment type="caution">
    <text evidence="3">The sequence shown here is derived from an EMBL/GenBank/DDBJ whole genome shotgun (WGS) entry which is preliminary data.</text>
</comment>
<dbReference type="EMBL" id="JBHSDS010000003">
    <property type="protein sequence ID" value="MFC4357602.1"/>
    <property type="molecule type" value="Genomic_DNA"/>
</dbReference>
<dbReference type="Proteomes" id="UP001595921">
    <property type="component" value="Unassembled WGS sequence"/>
</dbReference>
<protein>
    <submittedName>
        <fullName evidence="3">Thiamine pyrophosphate-dependent dehydrogenase E1 component subunit alpha</fullName>
    </submittedName>
</protein>
<evidence type="ECO:0000259" key="2">
    <source>
        <dbReference type="Pfam" id="PF00676"/>
    </source>
</evidence>
<dbReference type="CDD" id="cd02000">
    <property type="entry name" value="TPP_E1_PDC_ADC_BCADC"/>
    <property type="match status" value="1"/>
</dbReference>
<dbReference type="GO" id="GO:0044272">
    <property type="term" value="P:sulfur compound biosynthetic process"/>
    <property type="evidence" value="ECO:0007669"/>
    <property type="project" value="UniProtKB-ARBA"/>
</dbReference>
<reference evidence="3 4" key="1">
    <citation type="journal article" date="2019" name="Int. J. Syst. Evol. Microbiol.">
        <title>The Global Catalogue of Microorganisms (GCM) 10K type strain sequencing project: providing services to taxonomists for standard genome sequencing and annotation.</title>
        <authorList>
            <consortium name="The Broad Institute Genomics Platform"/>
            <consortium name="The Broad Institute Genome Sequencing Center for Infectious Disease"/>
            <person name="Wu L."/>
            <person name="Ma J."/>
        </authorList>
    </citation>
    <scope>NUCLEOTIDE SEQUENCE [LARGE SCALE GENOMIC DNA]</scope>
    <source>
        <strain evidence="3 4">CGMCC 1.12553</strain>
    </source>
</reference>
<evidence type="ECO:0000313" key="4">
    <source>
        <dbReference type="Proteomes" id="UP001595921"/>
    </source>
</evidence>
<name>A0ABD5P9M9_9EURY</name>
<dbReference type="RefSeq" id="WP_267622091.1">
    <property type="nucleotide sequence ID" value="NZ_JAODIW010000006.1"/>
</dbReference>
<dbReference type="PANTHER" id="PTHR43380">
    <property type="entry name" value="2-OXOISOVALERATE DEHYDROGENASE SUBUNIT ALPHA, MITOCHONDRIAL"/>
    <property type="match status" value="1"/>
</dbReference>
<dbReference type="InterPro" id="IPR050771">
    <property type="entry name" value="Alpha-ketoacid_DH_E1_comp"/>
</dbReference>
<dbReference type="InterPro" id="IPR029061">
    <property type="entry name" value="THDP-binding"/>
</dbReference>
<sequence>MHRVIDEGSLGDTLIPPEQARDIYRDMVRTRRFDERALALQRRGWMSGYPPYRGQEASQVGAAHAMDEDDWLFPTYRSNAFQVARGVPPADLLRFRRGGPEFDSEHGHEVFPQAVPIATQIPHATGAGMARNYAGGDEAMVVCFGDGATSEGDFHEGLNFAGVFDAPVVFFCENNEWAISLPRDRQTMSETIAEKANAYGFEGVRVDGNDPLAVYETVSDALASARAGDPVLVESLTYRRGAHTTADDPSRYRDEEPDLPEWRTRDPLDRYEAFLREEGVLDDAFVESVREEADEELSAAVRAVEDEPPSDPDDVFEYVFADLPDELRGQREELRAFLETHDPQGVEWERRED</sequence>
<dbReference type="PANTHER" id="PTHR43380:SF1">
    <property type="entry name" value="2-OXOISOVALERATE DEHYDROGENASE SUBUNIT ALPHA, MITOCHONDRIAL"/>
    <property type="match status" value="1"/>
</dbReference>
<dbReference type="GO" id="GO:0016491">
    <property type="term" value="F:oxidoreductase activity"/>
    <property type="evidence" value="ECO:0007669"/>
    <property type="project" value="UniProtKB-KW"/>
</dbReference>
<dbReference type="SUPFAM" id="SSF52518">
    <property type="entry name" value="Thiamin diphosphate-binding fold (THDP-binding)"/>
    <property type="match status" value="1"/>
</dbReference>
<dbReference type="AlphaFoldDB" id="A0ABD5P9M9"/>
<accession>A0ABD5P9M9</accession>
<keyword evidence="1" id="KW-0560">Oxidoreductase</keyword>
<evidence type="ECO:0000256" key="1">
    <source>
        <dbReference type="ARBA" id="ARBA00023002"/>
    </source>
</evidence>